<organism evidence="1">
    <name type="scientific">marine sediment metagenome</name>
    <dbReference type="NCBI Taxonomy" id="412755"/>
    <lineage>
        <taxon>unclassified sequences</taxon>
        <taxon>metagenomes</taxon>
        <taxon>ecological metagenomes</taxon>
    </lineage>
</organism>
<evidence type="ECO:0000313" key="1">
    <source>
        <dbReference type="EMBL" id="KKK51463.1"/>
    </source>
</evidence>
<comment type="caution">
    <text evidence="1">The sequence shown here is derived from an EMBL/GenBank/DDBJ whole genome shotgun (WGS) entry which is preliminary data.</text>
</comment>
<dbReference type="AlphaFoldDB" id="A0A0F8W4G6"/>
<sequence>MIYELEVKMLPPAEYSGNARVHWRDRYRVGNIYSRAVFYTAIDKRNRMLSSKVPLTVFYRPRLELTFVFSTERVRDADNLIVMFKPG</sequence>
<reference evidence="1" key="1">
    <citation type="journal article" date="2015" name="Nature">
        <title>Complex archaea that bridge the gap between prokaryotes and eukaryotes.</title>
        <authorList>
            <person name="Spang A."/>
            <person name="Saw J.H."/>
            <person name="Jorgensen S.L."/>
            <person name="Zaremba-Niedzwiedzka K."/>
            <person name="Martijn J."/>
            <person name="Lind A.E."/>
            <person name="van Eijk R."/>
            <person name="Schleper C."/>
            <person name="Guy L."/>
            <person name="Ettema T.J."/>
        </authorList>
    </citation>
    <scope>NUCLEOTIDE SEQUENCE</scope>
</reference>
<protein>
    <submittedName>
        <fullName evidence="1">Uncharacterized protein</fullName>
    </submittedName>
</protein>
<accession>A0A0F8W4G6</accession>
<feature type="non-terminal residue" evidence="1">
    <location>
        <position position="87"/>
    </location>
</feature>
<dbReference type="EMBL" id="LAZR01067494">
    <property type="protein sequence ID" value="KKK51463.1"/>
    <property type="molecule type" value="Genomic_DNA"/>
</dbReference>
<proteinExistence type="predicted"/>
<gene>
    <name evidence="1" type="ORF">LCGC14_3114670</name>
</gene>
<name>A0A0F8W4G6_9ZZZZ</name>